<dbReference type="EMBL" id="HBGO01012568">
    <property type="protein sequence ID" value="CAD9333195.1"/>
    <property type="molecule type" value="Transcribed_RNA"/>
</dbReference>
<sequence>MKLPNMKEGYLLDDVKAALWTLIANDKIKTKKECWRFKKHAPQKDANQPLSHLIYLQCMSCGVDIPGNKLSSKNGGRGPQENKDRTGRDKGEQKERAYGFPYLTHTRYEGPNRQCGEESGKSKELSCQKPLKIVVRIFY</sequence>
<reference evidence="2" key="1">
    <citation type="submission" date="2021-01" db="EMBL/GenBank/DDBJ databases">
        <authorList>
            <person name="Corre E."/>
            <person name="Pelletier E."/>
            <person name="Niang G."/>
            <person name="Scheremetjew M."/>
            <person name="Finn R."/>
            <person name="Kale V."/>
            <person name="Holt S."/>
            <person name="Cochrane G."/>
            <person name="Meng A."/>
            <person name="Brown T."/>
            <person name="Cohen L."/>
        </authorList>
    </citation>
    <scope>NUCLEOTIDE SEQUENCE</scope>
    <source>
        <strain evidence="2">Grunow 1884</strain>
    </source>
</reference>
<protein>
    <submittedName>
        <fullName evidence="2">Uncharacterized protein</fullName>
    </submittedName>
</protein>
<name>A0A7S1ZAY1_TRICV</name>
<gene>
    <name evidence="2" type="ORF">OSIN01602_LOCUS6988</name>
</gene>
<feature type="compositionally biased region" description="Basic and acidic residues" evidence="1">
    <location>
        <begin position="80"/>
        <end position="97"/>
    </location>
</feature>
<dbReference type="AlphaFoldDB" id="A0A7S1ZAY1"/>
<feature type="region of interest" description="Disordered" evidence="1">
    <location>
        <begin position="69"/>
        <end position="97"/>
    </location>
</feature>
<evidence type="ECO:0000256" key="1">
    <source>
        <dbReference type="SAM" id="MobiDB-lite"/>
    </source>
</evidence>
<evidence type="ECO:0000313" key="2">
    <source>
        <dbReference type="EMBL" id="CAD9333195.1"/>
    </source>
</evidence>
<organism evidence="2">
    <name type="scientific">Trieres chinensis</name>
    <name type="common">Marine centric diatom</name>
    <name type="synonym">Odontella sinensis</name>
    <dbReference type="NCBI Taxonomy" id="1514140"/>
    <lineage>
        <taxon>Eukaryota</taxon>
        <taxon>Sar</taxon>
        <taxon>Stramenopiles</taxon>
        <taxon>Ochrophyta</taxon>
        <taxon>Bacillariophyta</taxon>
        <taxon>Mediophyceae</taxon>
        <taxon>Biddulphiophycidae</taxon>
        <taxon>Eupodiscales</taxon>
        <taxon>Parodontellaceae</taxon>
        <taxon>Trieres</taxon>
    </lineage>
</organism>
<proteinExistence type="predicted"/>
<accession>A0A7S1ZAY1</accession>